<comment type="caution">
    <text evidence="1">The sequence shown here is derived from an EMBL/GenBank/DDBJ whole genome shotgun (WGS) entry which is preliminary data.</text>
</comment>
<dbReference type="EMBL" id="JBHTFQ010000008">
    <property type="protein sequence ID" value="MFC7705394.1"/>
    <property type="molecule type" value="Genomic_DNA"/>
</dbReference>
<name>A0ABW2UL09_9RHOB</name>
<accession>A0ABW2UL09</accession>
<evidence type="ECO:0000313" key="1">
    <source>
        <dbReference type="EMBL" id="MFC7705394.1"/>
    </source>
</evidence>
<keyword evidence="2" id="KW-1185">Reference proteome</keyword>
<gene>
    <name evidence="1" type="ORF">ACFQXB_14435</name>
</gene>
<reference evidence="2" key="1">
    <citation type="journal article" date="2019" name="Int. J. Syst. Evol. Microbiol.">
        <title>The Global Catalogue of Microorganisms (GCM) 10K type strain sequencing project: providing services to taxonomists for standard genome sequencing and annotation.</title>
        <authorList>
            <consortium name="The Broad Institute Genomics Platform"/>
            <consortium name="The Broad Institute Genome Sequencing Center for Infectious Disease"/>
            <person name="Wu L."/>
            <person name="Ma J."/>
        </authorList>
    </citation>
    <scope>NUCLEOTIDE SEQUENCE [LARGE SCALE GENOMIC DNA]</scope>
    <source>
        <strain evidence="2">CGMCC 1.12750</strain>
    </source>
</reference>
<protein>
    <submittedName>
        <fullName evidence="1">Uncharacterized protein</fullName>
    </submittedName>
</protein>
<evidence type="ECO:0000313" key="2">
    <source>
        <dbReference type="Proteomes" id="UP001596516"/>
    </source>
</evidence>
<dbReference type="Proteomes" id="UP001596516">
    <property type="component" value="Unassembled WGS sequence"/>
</dbReference>
<sequence length="56" mass="6996">MNRFRLYLHLIVFVFRGIEDVHDEVIIDTRDFVRRELMTAIEGHYARHRKLRRRKT</sequence>
<proteinExistence type="predicted"/>
<organism evidence="1 2">
    <name type="scientific">Plastorhodobacter daqingensis</name>
    <dbReference type="NCBI Taxonomy" id="1387281"/>
    <lineage>
        <taxon>Bacteria</taxon>
        <taxon>Pseudomonadati</taxon>
        <taxon>Pseudomonadota</taxon>
        <taxon>Alphaproteobacteria</taxon>
        <taxon>Rhodobacterales</taxon>
        <taxon>Paracoccaceae</taxon>
        <taxon>Plastorhodobacter</taxon>
    </lineage>
</organism>
<dbReference type="RefSeq" id="WP_377405260.1">
    <property type="nucleotide sequence ID" value="NZ_JBHTFQ010000008.1"/>
</dbReference>